<organism evidence="6 7">
    <name type="scientific">Eleusine coracana subsp. coracana</name>
    <dbReference type="NCBI Taxonomy" id="191504"/>
    <lineage>
        <taxon>Eukaryota</taxon>
        <taxon>Viridiplantae</taxon>
        <taxon>Streptophyta</taxon>
        <taxon>Embryophyta</taxon>
        <taxon>Tracheophyta</taxon>
        <taxon>Spermatophyta</taxon>
        <taxon>Magnoliopsida</taxon>
        <taxon>Liliopsida</taxon>
        <taxon>Poales</taxon>
        <taxon>Poaceae</taxon>
        <taxon>PACMAD clade</taxon>
        <taxon>Chloridoideae</taxon>
        <taxon>Cynodonteae</taxon>
        <taxon>Eleusininae</taxon>
        <taxon>Eleusine</taxon>
    </lineage>
</organism>
<evidence type="ECO:0000256" key="2">
    <source>
        <dbReference type="ARBA" id="ARBA00023002"/>
    </source>
</evidence>
<dbReference type="GO" id="GO:0016491">
    <property type="term" value="F:oxidoreductase activity"/>
    <property type="evidence" value="ECO:0007669"/>
    <property type="project" value="UniProtKB-KW"/>
</dbReference>
<dbReference type="InterPro" id="IPR027443">
    <property type="entry name" value="IPNS-like_sf"/>
</dbReference>
<evidence type="ECO:0000259" key="5">
    <source>
        <dbReference type="Pfam" id="PF14226"/>
    </source>
</evidence>
<dbReference type="Gene3D" id="2.60.120.330">
    <property type="entry name" value="B-lactam Antibiotic, Isopenicillin N Synthase, Chain"/>
    <property type="match status" value="1"/>
</dbReference>
<dbReference type="Pfam" id="PF14226">
    <property type="entry name" value="DIOX_N"/>
    <property type="match status" value="1"/>
</dbReference>
<feature type="region of interest" description="Disordered" evidence="4">
    <location>
        <begin position="1"/>
        <end position="22"/>
    </location>
</feature>
<comment type="caution">
    <text evidence="6">The sequence shown here is derived from an EMBL/GenBank/DDBJ whole genome shotgun (WGS) entry which is preliminary data.</text>
</comment>
<dbReference type="InterPro" id="IPR050295">
    <property type="entry name" value="Plant_2OG-oxidoreductases"/>
</dbReference>
<gene>
    <name evidence="6" type="primary">gb07753</name>
    <name evidence="6" type="ORF">PR202_gb07753</name>
</gene>
<sequence>MLRTPQISNSREEEMESLPVPSVQAMVAATGGTKVPPRYHRPEAREDSVSNDVDAEIPIIGYQRLLDPDASIEESARLHSACQDWGFFQLINHNVSHDVIEGIKANTEGFFRLPLETKKKVAQERGQLDGYGHIFVLSEDQQLDWSDVLYLNTQPPQLRNLRFWPDKPDNYRSGLPNVSHLLLFLPLNLVE</sequence>
<evidence type="ECO:0000256" key="4">
    <source>
        <dbReference type="SAM" id="MobiDB-lite"/>
    </source>
</evidence>
<keyword evidence="1" id="KW-0479">Metal-binding</keyword>
<reference evidence="6" key="2">
    <citation type="submission" date="2021-12" db="EMBL/GenBank/DDBJ databases">
        <title>Resequencing data analysis of finger millet.</title>
        <authorList>
            <person name="Hatakeyama M."/>
            <person name="Aluri S."/>
            <person name="Balachadran M.T."/>
            <person name="Sivarajan S.R."/>
            <person name="Poveda L."/>
            <person name="Shimizu-Inatsugi R."/>
            <person name="Schlapbach R."/>
            <person name="Sreeman S.M."/>
            <person name="Shimizu K.K."/>
        </authorList>
    </citation>
    <scope>NUCLEOTIDE SEQUENCE</scope>
</reference>
<dbReference type="PANTHER" id="PTHR47991">
    <property type="entry name" value="OXOGLUTARATE/IRON-DEPENDENT DIOXYGENASE"/>
    <property type="match status" value="1"/>
</dbReference>
<feature type="domain" description="Non-haem dioxygenase N-terminal" evidence="5">
    <location>
        <begin position="57"/>
        <end position="166"/>
    </location>
</feature>
<dbReference type="InterPro" id="IPR026992">
    <property type="entry name" value="DIOX_N"/>
</dbReference>
<proteinExistence type="predicted"/>
<evidence type="ECO:0000256" key="3">
    <source>
        <dbReference type="ARBA" id="ARBA00023004"/>
    </source>
</evidence>
<dbReference type="Proteomes" id="UP001054889">
    <property type="component" value="Unassembled WGS sequence"/>
</dbReference>
<keyword evidence="3" id="KW-0408">Iron</keyword>
<accession>A0AAV5EAF7</accession>
<dbReference type="EMBL" id="BQKI01000074">
    <property type="protein sequence ID" value="GJN20383.1"/>
    <property type="molecule type" value="Genomic_DNA"/>
</dbReference>
<evidence type="ECO:0000313" key="7">
    <source>
        <dbReference type="Proteomes" id="UP001054889"/>
    </source>
</evidence>
<protein>
    <recommendedName>
        <fullName evidence="5">Non-haem dioxygenase N-terminal domain-containing protein</fullName>
    </recommendedName>
</protein>
<evidence type="ECO:0000313" key="6">
    <source>
        <dbReference type="EMBL" id="GJN20383.1"/>
    </source>
</evidence>
<feature type="region of interest" description="Disordered" evidence="4">
    <location>
        <begin position="29"/>
        <end position="48"/>
    </location>
</feature>
<keyword evidence="7" id="KW-1185">Reference proteome</keyword>
<dbReference type="SUPFAM" id="SSF51197">
    <property type="entry name" value="Clavaminate synthase-like"/>
    <property type="match status" value="1"/>
</dbReference>
<keyword evidence="2" id="KW-0560">Oxidoreductase</keyword>
<dbReference type="AlphaFoldDB" id="A0AAV5EAF7"/>
<evidence type="ECO:0000256" key="1">
    <source>
        <dbReference type="ARBA" id="ARBA00022723"/>
    </source>
</evidence>
<reference evidence="6" key="1">
    <citation type="journal article" date="2018" name="DNA Res.">
        <title>Multiple hybrid de novo genome assembly of finger millet, an orphan allotetraploid crop.</title>
        <authorList>
            <person name="Hatakeyama M."/>
            <person name="Aluri S."/>
            <person name="Balachadran M.T."/>
            <person name="Sivarajan S.R."/>
            <person name="Patrignani A."/>
            <person name="Gruter S."/>
            <person name="Poveda L."/>
            <person name="Shimizu-Inatsugi R."/>
            <person name="Baeten J."/>
            <person name="Francoijs K.J."/>
            <person name="Nataraja K.N."/>
            <person name="Reddy Y.A.N."/>
            <person name="Phadnis S."/>
            <person name="Ravikumar R.L."/>
            <person name="Schlapbach R."/>
            <person name="Sreeman S.M."/>
            <person name="Shimizu K.K."/>
        </authorList>
    </citation>
    <scope>NUCLEOTIDE SEQUENCE</scope>
</reference>
<name>A0AAV5EAF7_ELECO</name>
<dbReference type="GO" id="GO:0046872">
    <property type="term" value="F:metal ion binding"/>
    <property type="evidence" value="ECO:0007669"/>
    <property type="project" value="UniProtKB-KW"/>
</dbReference>